<reference evidence="2 3" key="1">
    <citation type="journal article" date="2013" name="Appl. Environ. Microbiol.">
        <title>Genome analysis suggests that the soil oligotrophic bacterium Agromonas oligotrophica (Bradyrhizobium oligotrophicum) is a nitrogen-fixing symbiont of Aeschynomene indica.</title>
        <authorList>
            <person name="Okubo T."/>
            <person name="Fukushima S."/>
            <person name="Itakura M."/>
            <person name="Oshima K."/>
            <person name="Longtonglang A."/>
            <person name="Teaumroong N."/>
            <person name="Mitsui H."/>
            <person name="Hattori M."/>
            <person name="Hattori R."/>
            <person name="Hattori T."/>
            <person name="Minamisawa K."/>
        </authorList>
    </citation>
    <scope>NUCLEOTIDE SEQUENCE [LARGE SCALE GENOMIC DNA]</scope>
    <source>
        <strain evidence="2 3">S58</strain>
    </source>
</reference>
<dbReference type="STRING" id="1245469.S58_05580"/>
<organism evidence="2 3">
    <name type="scientific">Bradyrhizobium oligotrophicum S58</name>
    <dbReference type="NCBI Taxonomy" id="1245469"/>
    <lineage>
        <taxon>Bacteria</taxon>
        <taxon>Pseudomonadati</taxon>
        <taxon>Pseudomonadota</taxon>
        <taxon>Alphaproteobacteria</taxon>
        <taxon>Hyphomicrobiales</taxon>
        <taxon>Nitrobacteraceae</taxon>
        <taxon>Bradyrhizobium</taxon>
    </lineage>
</organism>
<feature type="domain" description="Tryptophan-rich" evidence="1">
    <location>
        <begin position="368"/>
        <end position="468"/>
    </location>
</feature>
<feature type="domain" description="Tryptophan-rich" evidence="1">
    <location>
        <begin position="252"/>
        <end position="353"/>
    </location>
</feature>
<evidence type="ECO:0000259" key="1">
    <source>
        <dbReference type="Pfam" id="PF07483"/>
    </source>
</evidence>
<proteinExistence type="predicted"/>
<dbReference type="HOGENOM" id="CLU_453218_0_0_5"/>
<dbReference type="InterPro" id="IPR011121">
    <property type="entry name" value="Trp-rich_dom"/>
</dbReference>
<evidence type="ECO:0000313" key="3">
    <source>
        <dbReference type="Proteomes" id="UP000011841"/>
    </source>
</evidence>
<dbReference type="Proteomes" id="UP000011841">
    <property type="component" value="Chromosome"/>
</dbReference>
<name>M4Z1I7_9BRAD</name>
<dbReference type="AlphaFoldDB" id="M4Z1I7"/>
<dbReference type="eggNOG" id="COG2931">
    <property type="taxonomic scope" value="Bacteria"/>
</dbReference>
<evidence type="ECO:0000313" key="2">
    <source>
        <dbReference type="EMBL" id="BAM86572.1"/>
    </source>
</evidence>
<dbReference type="PATRIC" id="fig|1245469.3.peg.562"/>
<keyword evidence="3" id="KW-1185">Reference proteome</keyword>
<dbReference type="KEGG" id="aol:S58_05580"/>
<sequence>MQAAANILDAEILDNITVTILVGYGDWNNGAFKTKAGQALGGSLDNLFVNYSDLRSALAAHETSVVDQSVVNSLPNTSIVDNNYAFGVSSAVAKALGLMSPTASVIDGAVGFDPSIPTNLLVGAALHELTHAMGREPASGASGSGAAIAAGTFDFVRYTSAGNHLYSTGDTAVPAYFSVDGGNTKLADFGQTSDSSDFLNGGVQGPNDPFNEFGSPTTIQSLTAVDREMLDAIGFNTTPVILQTDGSTSLAQGANHYLLINASTGAESALMYGGALVTVGEFGSISPIGAVQAGNGYDIVWQVAGADQFTFTTADSNGNYTSNLSGMVSGHSLFAEQMETTFGQDFNHDGTVGVTASLVHANGNTSLLQIADEYFMYVNGSGPSIKIGGAPLVVGQLGSTAPIAAIQNGTGFEIAWQDSSSGQFTFTFADNNGNYQSNLSGMVSGTSLTAELQEAVFKQDFNHDGTVGVTASLVHSNGNTNLLHIADQYFMYVNGSGPSIKIGGAPFVDGQLGNTNPIAAIQTASGFDIAWKDSSTGQFTFTAADSNGNYTSNLSGWAPGTSATVENMETTFSQDFNNDGVIGIPSQATADLLGHLSGFHLI</sequence>
<gene>
    <name evidence="2" type="ORF">S58_05580</name>
</gene>
<protein>
    <recommendedName>
        <fullName evidence="1">Tryptophan-rich domain-containing protein</fullName>
    </recommendedName>
</protein>
<dbReference type="Pfam" id="PF07483">
    <property type="entry name" value="W_rich_C"/>
    <property type="match status" value="3"/>
</dbReference>
<feature type="domain" description="Tryptophan-rich" evidence="1">
    <location>
        <begin position="484"/>
        <end position="583"/>
    </location>
</feature>
<dbReference type="EMBL" id="AP012603">
    <property type="protein sequence ID" value="BAM86572.1"/>
    <property type="molecule type" value="Genomic_DNA"/>
</dbReference>
<accession>M4Z1I7</accession>
<dbReference type="NCBIfam" id="NF038122">
    <property type="entry name" value="metallo_LGF"/>
    <property type="match status" value="1"/>
</dbReference>